<evidence type="ECO:0000259" key="5">
    <source>
        <dbReference type="Pfam" id="PF07007"/>
    </source>
</evidence>
<dbReference type="SMART" id="SM00248">
    <property type="entry name" value="ANK"/>
    <property type="match status" value="3"/>
</dbReference>
<dbReference type="PROSITE" id="PS50297">
    <property type="entry name" value="ANK_REP_REGION"/>
    <property type="match status" value="2"/>
</dbReference>
<dbReference type="InterPro" id="IPR002110">
    <property type="entry name" value="Ankyrin_rpt"/>
</dbReference>
<evidence type="ECO:0000256" key="4">
    <source>
        <dbReference type="SAM" id="SignalP"/>
    </source>
</evidence>
<reference evidence="6 7" key="1">
    <citation type="submission" date="2021-01" db="EMBL/GenBank/DDBJ databases">
        <title>Belnapia mucosa sp. nov. and Belnapia arida sp. nov., isolated from the Tabernas Desert (Almeria, Spain).</title>
        <authorList>
            <person name="Molina-Menor E."/>
            <person name="Vidal-Verdu A."/>
            <person name="Calonge A."/>
            <person name="Satari L."/>
            <person name="Pereto Magraner J."/>
            <person name="Porcar Miralles M."/>
        </authorList>
    </citation>
    <scope>NUCLEOTIDE SEQUENCE [LARGE SCALE GENOMIC DNA]</scope>
    <source>
        <strain evidence="6 7">T6</strain>
    </source>
</reference>
<feature type="repeat" description="ANK" evidence="3">
    <location>
        <begin position="544"/>
        <end position="576"/>
    </location>
</feature>
<dbReference type="PANTHER" id="PTHR24171">
    <property type="entry name" value="ANKYRIN REPEAT DOMAIN-CONTAINING PROTEIN 39-RELATED"/>
    <property type="match status" value="1"/>
</dbReference>
<dbReference type="Proteomes" id="UP000606490">
    <property type="component" value="Unassembled WGS sequence"/>
</dbReference>
<dbReference type="RefSeq" id="WP_202826178.1">
    <property type="nucleotide sequence ID" value="NZ_JAEUXJ010000005.1"/>
</dbReference>
<dbReference type="SUPFAM" id="SSF48403">
    <property type="entry name" value="Ankyrin repeat"/>
    <property type="match status" value="1"/>
</dbReference>
<feature type="chain" id="PRO_5045837828" evidence="4">
    <location>
        <begin position="20"/>
        <end position="658"/>
    </location>
</feature>
<dbReference type="PROSITE" id="PS50088">
    <property type="entry name" value="ANK_REPEAT"/>
    <property type="match status" value="2"/>
</dbReference>
<keyword evidence="1" id="KW-0677">Repeat</keyword>
<dbReference type="Pfam" id="PF12796">
    <property type="entry name" value="Ank_2"/>
    <property type="match status" value="1"/>
</dbReference>
<dbReference type="EMBL" id="JAEUXJ010000005">
    <property type="protein sequence ID" value="MBL6456433.1"/>
    <property type="molecule type" value="Genomic_DNA"/>
</dbReference>
<comment type="caution">
    <text evidence="6">The sequence shown here is derived from an EMBL/GenBank/DDBJ whole genome shotgun (WGS) entry which is preliminary data.</text>
</comment>
<feature type="domain" description="Lysozyme inhibitor LprI-like N-terminal" evidence="5">
    <location>
        <begin position="25"/>
        <end position="120"/>
    </location>
</feature>
<dbReference type="Gene3D" id="1.25.40.20">
    <property type="entry name" value="Ankyrin repeat-containing domain"/>
    <property type="match status" value="2"/>
</dbReference>
<evidence type="ECO:0000256" key="3">
    <source>
        <dbReference type="PROSITE-ProRule" id="PRU00023"/>
    </source>
</evidence>
<evidence type="ECO:0000256" key="1">
    <source>
        <dbReference type="ARBA" id="ARBA00022737"/>
    </source>
</evidence>
<sequence length="658" mass="68929">MRQVLPILMLVLLAPVARAQPSFDCRAAATPLERLICAEPRLAGLDASLAGAYRAHLAAAPNPAERDRRIAEQRRWLAARTATCPVIEVAERRATDLGAWGARQAATCLGARMEQRIAVLGLEAQRAAWPRLPFLPRLLRGAGTPVCEALAQDLEAAFRGPAAVPNPLGEREVGFTSIPGPADPDAGLPMTASLDLYGTGRPVTVLRLEEPRSATRVEEIGYRILPPALARRLLRGEVPEDAWEAGGPMLEEGTLPAPRGDRPLAEPDPTLARGSRWWIYDAPRLFREGGQVLVLTPMTTSPVSPGDMGVYALAGPAARPRQLCLFVAEPPAATDPLPPGGEAVSEYLALADALLPPTACGTADEDRRTAADRAPWRPWSLLPVPPSEEEIGTAEAGPLMRARAQVALSAYRGFLAAGAARDRALAALAGVYAERFGLGAEQAKAVADRVLDRLVADNRLRDTDGGVTAAALDPAEAPVRALRLALLAGDLAPLRAALAAEPGLARRPPAHAWEDPLLALAAASPEALRLLLSAGADPNAGGGSGRAPLSLAAEYGPEEAVRLLLEAGAKPDAASMEGVAIAAEPQPCRAAEDAPDPVTGRTALSHAAERGDAAIVTLLLARGADPHAADSEGQSPIDRAANAAIRALLEVNKKRGRR</sequence>
<dbReference type="InterPro" id="IPR009739">
    <property type="entry name" value="LprI-like_N"/>
</dbReference>
<dbReference type="Pfam" id="PF00023">
    <property type="entry name" value="Ank"/>
    <property type="match status" value="1"/>
</dbReference>
<keyword evidence="2 3" id="KW-0040">ANK repeat</keyword>
<dbReference type="Gene3D" id="1.20.1270.180">
    <property type="match status" value="1"/>
</dbReference>
<proteinExistence type="predicted"/>
<evidence type="ECO:0000313" key="6">
    <source>
        <dbReference type="EMBL" id="MBL6456433.1"/>
    </source>
</evidence>
<name>A0ABS1V415_9PROT</name>
<gene>
    <name evidence="6" type="ORF">JMJ55_13950</name>
</gene>
<protein>
    <submittedName>
        <fullName evidence="6">DUF1311 domain-containing protein</fullName>
    </submittedName>
</protein>
<accession>A0ABS1V415</accession>
<dbReference type="PANTHER" id="PTHR24171:SF8">
    <property type="entry name" value="BRCA1-ASSOCIATED RING DOMAIN PROTEIN 1"/>
    <property type="match status" value="1"/>
</dbReference>
<feature type="signal peptide" evidence="4">
    <location>
        <begin position="1"/>
        <end position="19"/>
    </location>
</feature>
<dbReference type="InterPro" id="IPR036770">
    <property type="entry name" value="Ankyrin_rpt-contain_sf"/>
</dbReference>
<keyword evidence="4" id="KW-0732">Signal</keyword>
<evidence type="ECO:0000256" key="2">
    <source>
        <dbReference type="ARBA" id="ARBA00023043"/>
    </source>
</evidence>
<dbReference type="Pfam" id="PF07007">
    <property type="entry name" value="LprI"/>
    <property type="match status" value="1"/>
</dbReference>
<organism evidence="6 7">
    <name type="scientific">Belnapia mucosa</name>
    <dbReference type="NCBI Taxonomy" id="2804532"/>
    <lineage>
        <taxon>Bacteria</taxon>
        <taxon>Pseudomonadati</taxon>
        <taxon>Pseudomonadota</taxon>
        <taxon>Alphaproteobacteria</taxon>
        <taxon>Acetobacterales</taxon>
        <taxon>Roseomonadaceae</taxon>
        <taxon>Belnapia</taxon>
    </lineage>
</organism>
<keyword evidence="7" id="KW-1185">Reference proteome</keyword>
<feature type="repeat" description="ANK" evidence="3">
    <location>
        <begin position="599"/>
        <end position="631"/>
    </location>
</feature>
<evidence type="ECO:0000313" key="7">
    <source>
        <dbReference type="Proteomes" id="UP000606490"/>
    </source>
</evidence>